<dbReference type="Proteomes" id="UP000077667">
    <property type="component" value="Chromosome"/>
</dbReference>
<protein>
    <submittedName>
        <fullName evidence="2">DUF4157 domain-containing protein</fullName>
    </submittedName>
</protein>
<feature type="domain" description="eCIS core" evidence="1">
    <location>
        <begin position="23"/>
        <end position="62"/>
    </location>
</feature>
<evidence type="ECO:0000313" key="2">
    <source>
        <dbReference type="EMBL" id="ANH84139.1"/>
    </source>
</evidence>
<organism evidence="2 3">
    <name type="scientific">Niabella ginsenosidivorans</name>
    <dbReference type="NCBI Taxonomy" id="1176587"/>
    <lineage>
        <taxon>Bacteria</taxon>
        <taxon>Pseudomonadati</taxon>
        <taxon>Bacteroidota</taxon>
        <taxon>Chitinophagia</taxon>
        <taxon>Chitinophagales</taxon>
        <taxon>Chitinophagaceae</taxon>
        <taxon>Niabella</taxon>
    </lineage>
</organism>
<evidence type="ECO:0000259" key="1">
    <source>
        <dbReference type="Pfam" id="PF13699"/>
    </source>
</evidence>
<dbReference type="Pfam" id="PF13699">
    <property type="entry name" value="eCIS_core"/>
    <property type="match status" value="1"/>
</dbReference>
<sequence>MNYFRIKENSFLARLAAGKLKSKTVAMVIGRTVHLYGATKAEFLANKSWMRHELKHVEQYQQYGVLKFLYKYLVQTAKYGYYNCPIEKEARAAENDPFILARFQLQDRRKRLKSTDL</sequence>
<dbReference type="RefSeq" id="WP_067762434.1">
    <property type="nucleotide sequence ID" value="NZ_CP015772.1"/>
</dbReference>
<proteinExistence type="predicted"/>
<dbReference type="EMBL" id="CP015772">
    <property type="protein sequence ID" value="ANH84139.1"/>
    <property type="molecule type" value="Genomic_DNA"/>
</dbReference>
<reference evidence="2 3" key="1">
    <citation type="submission" date="2016-05" db="EMBL/GenBank/DDBJ databases">
        <title>Niabella ginsenosidivorans BS26 whole genome sequencing.</title>
        <authorList>
            <person name="Im W.T."/>
            <person name="Siddiqi M.Z."/>
        </authorList>
    </citation>
    <scope>NUCLEOTIDE SEQUENCE [LARGE SCALE GENOMIC DNA]</scope>
    <source>
        <strain evidence="2 3">BS26</strain>
    </source>
</reference>
<dbReference type="STRING" id="1176587.A8C56_22115"/>
<dbReference type="AlphaFoldDB" id="A0A1A9IAR0"/>
<name>A0A1A9IAR0_9BACT</name>
<dbReference type="KEGG" id="nia:A8C56_22115"/>
<gene>
    <name evidence="2" type="ORF">A8C56_22115</name>
</gene>
<evidence type="ECO:0000313" key="3">
    <source>
        <dbReference type="Proteomes" id="UP000077667"/>
    </source>
</evidence>
<dbReference type="OrthoDB" id="679343at2"/>
<keyword evidence="3" id="KW-1185">Reference proteome</keyword>
<accession>A0A1A9IAR0</accession>
<dbReference type="InterPro" id="IPR025295">
    <property type="entry name" value="eCIS_core_dom"/>
</dbReference>